<dbReference type="NCBIfam" id="TIGR02087">
    <property type="entry name" value="LEUD_arch"/>
    <property type="match status" value="1"/>
</dbReference>
<protein>
    <recommendedName>
        <fullName evidence="3">Aconitase A/isopropylmalate dehydratase small subunit swivel domain-containing protein</fullName>
    </recommendedName>
</protein>
<accession>A0A0F9RH32</accession>
<feature type="domain" description="Aconitase A/isopropylmalate dehydratase small subunit swivel" evidence="3">
    <location>
        <begin position="32"/>
        <end position="102"/>
    </location>
</feature>
<name>A0A0F9RH32_9ZZZZ</name>
<dbReference type="InterPro" id="IPR050075">
    <property type="entry name" value="LeuD"/>
</dbReference>
<evidence type="ECO:0000313" key="4">
    <source>
        <dbReference type="EMBL" id="KKN54124.1"/>
    </source>
</evidence>
<organism evidence="4">
    <name type="scientific">marine sediment metagenome</name>
    <dbReference type="NCBI Taxonomy" id="412755"/>
    <lineage>
        <taxon>unclassified sequences</taxon>
        <taxon>metagenomes</taxon>
        <taxon>ecological metagenomes</taxon>
    </lineage>
</organism>
<dbReference type="PANTHER" id="PTHR43345">
    <property type="entry name" value="3-ISOPROPYLMALATE DEHYDRATASE SMALL SUBUNIT 2-RELATED-RELATED"/>
    <property type="match status" value="1"/>
</dbReference>
<sequence>MIGKVIKYDIKNINTDLIIPARYLTMTEPEYLAKHCMEDFDENFLQKKDEFGYTIVVSGSNFGCGSSREQAPIALKSAGIQCIIAPSFARIFFRNSINIGLPIIECKKIDSFKTGDDLEISFTEGIIKNLTTGLELETSEMPPFLQEIISVGGLINFARQKIIK</sequence>
<dbReference type="EMBL" id="LAZR01000942">
    <property type="protein sequence ID" value="KKN54124.1"/>
    <property type="molecule type" value="Genomic_DNA"/>
</dbReference>
<dbReference type="SUPFAM" id="SSF52016">
    <property type="entry name" value="LeuD/IlvD-like"/>
    <property type="match status" value="1"/>
</dbReference>
<comment type="caution">
    <text evidence="4">The sequence shown here is derived from an EMBL/GenBank/DDBJ whole genome shotgun (WGS) entry which is preliminary data.</text>
</comment>
<dbReference type="Pfam" id="PF00694">
    <property type="entry name" value="Aconitase_C"/>
    <property type="match status" value="1"/>
</dbReference>
<proteinExistence type="inferred from homology"/>
<evidence type="ECO:0000259" key="3">
    <source>
        <dbReference type="Pfam" id="PF00694"/>
    </source>
</evidence>
<reference evidence="4" key="1">
    <citation type="journal article" date="2015" name="Nature">
        <title>Complex archaea that bridge the gap between prokaryotes and eukaryotes.</title>
        <authorList>
            <person name="Spang A."/>
            <person name="Saw J.H."/>
            <person name="Jorgensen S.L."/>
            <person name="Zaremba-Niedzwiedzka K."/>
            <person name="Martijn J."/>
            <person name="Lind A.E."/>
            <person name="van Eijk R."/>
            <person name="Schleper C."/>
            <person name="Guy L."/>
            <person name="Ettema T.J."/>
        </authorList>
    </citation>
    <scope>NUCLEOTIDE SEQUENCE</scope>
</reference>
<dbReference type="InterPro" id="IPR000573">
    <property type="entry name" value="AconitaseA/IPMdHydase_ssu_swvl"/>
</dbReference>
<evidence type="ECO:0000256" key="2">
    <source>
        <dbReference type="ARBA" id="ARBA00023239"/>
    </source>
</evidence>
<dbReference type="Gene3D" id="3.20.19.10">
    <property type="entry name" value="Aconitase, domain 4"/>
    <property type="match status" value="1"/>
</dbReference>
<dbReference type="HAMAP" id="MF_01032">
    <property type="entry name" value="LeuD_type2"/>
    <property type="match status" value="1"/>
</dbReference>
<evidence type="ECO:0000256" key="1">
    <source>
        <dbReference type="ARBA" id="ARBA00009869"/>
    </source>
</evidence>
<dbReference type="GO" id="GO:0016836">
    <property type="term" value="F:hydro-lyase activity"/>
    <property type="evidence" value="ECO:0007669"/>
    <property type="project" value="InterPro"/>
</dbReference>
<dbReference type="InterPro" id="IPR011827">
    <property type="entry name" value="LeuD_type2/HacB/DmdB"/>
</dbReference>
<dbReference type="InterPro" id="IPR015928">
    <property type="entry name" value="Aconitase/3IPM_dehydase_swvl"/>
</dbReference>
<dbReference type="PANTHER" id="PTHR43345:SF2">
    <property type="entry name" value="3-ISOPROPYLMALATE DEHYDRATASE SMALL SUBUNIT 1"/>
    <property type="match status" value="1"/>
</dbReference>
<dbReference type="AlphaFoldDB" id="A0A0F9RH32"/>
<comment type="similarity">
    <text evidence="1">Belongs to the LeuD family. LeuD type 2 subfamily.</text>
</comment>
<dbReference type="InterPro" id="IPR033940">
    <property type="entry name" value="IPMI_Swivel"/>
</dbReference>
<dbReference type="CDD" id="cd01577">
    <property type="entry name" value="IPMI_Swivel"/>
    <property type="match status" value="1"/>
</dbReference>
<gene>
    <name evidence="4" type="ORF">LCGC14_0595680</name>
</gene>
<keyword evidence="2" id="KW-0456">Lyase</keyword>